<evidence type="ECO:0000313" key="1">
    <source>
        <dbReference type="EMBL" id="PPU79955.1"/>
    </source>
</evidence>
<dbReference type="EMBL" id="MDEK01000024">
    <property type="protein sequence ID" value="PPU79955.1"/>
    <property type="molecule type" value="Genomic_DNA"/>
</dbReference>
<gene>
    <name evidence="1" type="ORF">XsacCFBP4641_19700</name>
</gene>
<reference evidence="1 2" key="1">
    <citation type="submission" date="2016-08" db="EMBL/GenBank/DDBJ databases">
        <authorList>
            <person name="Seilhamer J.J."/>
        </authorList>
    </citation>
    <scope>NUCLEOTIDE SEQUENCE [LARGE SCALE GENOMIC DNA]</scope>
    <source>
        <strain evidence="1 2">CFBP4641</strain>
    </source>
</reference>
<dbReference type="Proteomes" id="UP000247346">
    <property type="component" value="Unassembled WGS sequence"/>
</dbReference>
<dbReference type="AlphaFoldDB" id="A0A2P5YYV1"/>
<dbReference type="OrthoDB" id="9939298at2"/>
<accession>A0A2P5YYV1</accession>
<protein>
    <submittedName>
        <fullName evidence="1">Uncharacterized protein</fullName>
    </submittedName>
</protein>
<comment type="caution">
    <text evidence="1">The sequence shown here is derived from an EMBL/GenBank/DDBJ whole genome shotgun (WGS) entry which is preliminary data.</text>
</comment>
<organism evidence="1 2">
    <name type="scientific">Xanthomonas sacchari</name>
    <dbReference type="NCBI Taxonomy" id="56458"/>
    <lineage>
        <taxon>Bacteria</taxon>
        <taxon>Pseudomonadati</taxon>
        <taxon>Pseudomonadota</taxon>
        <taxon>Gammaproteobacteria</taxon>
        <taxon>Lysobacterales</taxon>
        <taxon>Lysobacteraceae</taxon>
        <taxon>Xanthomonas</taxon>
    </lineage>
</organism>
<name>A0A2P5YYV1_9XANT</name>
<proteinExistence type="predicted"/>
<sequence length="193" mass="21187">MVIGGAPPVRRACDETTPMPHDVTPALALSALNATLAQLQPAGTALATLTTPTVSCPEWSCNTFAPLMLEMVLLRRDRPLRTRLYLADAALPTFGDGDFVNIVLLGDPSQLIHNFNILVAGERAYLFQSYLEQVVDVVRVFESVTFHALWHDLCAGRAGLWKRAYQGLFGVDPDQVVDTDPDAAWFQTQYVSV</sequence>
<evidence type="ECO:0000313" key="2">
    <source>
        <dbReference type="Proteomes" id="UP000247346"/>
    </source>
</evidence>